<organism evidence="1 2">
    <name type="scientific">Fibrella rubiginis</name>
    <dbReference type="NCBI Taxonomy" id="2817060"/>
    <lineage>
        <taxon>Bacteria</taxon>
        <taxon>Pseudomonadati</taxon>
        <taxon>Bacteroidota</taxon>
        <taxon>Cytophagia</taxon>
        <taxon>Cytophagales</taxon>
        <taxon>Spirosomataceae</taxon>
        <taxon>Fibrella</taxon>
    </lineage>
</organism>
<dbReference type="NCBIfam" id="TIGR01873">
    <property type="entry name" value="cas_CT1978"/>
    <property type="match status" value="1"/>
</dbReference>
<accession>A0A939GLQ2</accession>
<gene>
    <name evidence="1" type="primary">cas2e</name>
    <name evidence="1" type="ORF">J2I47_19210</name>
</gene>
<protein>
    <submittedName>
        <fullName evidence="1">Type I-E CRISPR-associated endoribonuclease Cas2</fullName>
    </submittedName>
</protein>
<dbReference type="RefSeq" id="WP_207366219.1">
    <property type="nucleotide sequence ID" value="NZ_JAFMYV010000010.1"/>
</dbReference>
<sequence length="96" mass="10961">MTILIVECVSPSLRGDLSRWLVELQAGVFVGRVSEVVREALWERATNRADDGTVLLLWRTNNEQGFDMRSWQPKQYVPINVEGLWLTRHPASTHTG</sequence>
<proteinExistence type="predicted"/>
<comment type="caution">
    <text evidence="1">The sequence shown here is derived from an EMBL/GenBank/DDBJ whole genome shotgun (WGS) entry which is preliminary data.</text>
</comment>
<dbReference type="Pfam" id="PF09707">
    <property type="entry name" value="Cas_Cas2CT1978"/>
    <property type="match status" value="1"/>
</dbReference>
<dbReference type="CDD" id="cd09755">
    <property type="entry name" value="Cas2_I-E"/>
    <property type="match status" value="1"/>
</dbReference>
<dbReference type="EMBL" id="JAFMYV010000010">
    <property type="protein sequence ID" value="MBO0938688.1"/>
    <property type="molecule type" value="Genomic_DNA"/>
</dbReference>
<dbReference type="Proteomes" id="UP000664034">
    <property type="component" value="Unassembled WGS sequence"/>
</dbReference>
<name>A0A939GLQ2_9BACT</name>
<keyword evidence="2" id="KW-1185">Reference proteome</keyword>
<dbReference type="Gene3D" id="3.30.70.240">
    <property type="match status" value="1"/>
</dbReference>
<evidence type="ECO:0000313" key="1">
    <source>
        <dbReference type="EMBL" id="MBO0938688.1"/>
    </source>
</evidence>
<dbReference type="InterPro" id="IPR010152">
    <property type="entry name" value="CRISPR-assoc_prot_Cas2_sub"/>
</dbReference>
<dbReference type="AlphaFoldDB" id="A0A939GLQ2"/>
<evidence type="ECO:0000313" key="2">
    <source>
        <dbReference type="Proteomes" id="UP000664034"/>
    </source>
</evidence>
<reference evidence="1" key="1">
    <citation type="submission" date="2021-03" db="EMBL/GenBank/DDBJ databases">
        <title>Fibrella sp. HMF5335 genome sequencing and assembly.</title>
        <authorList>
            <person name="Kang H."/>
            <person name="Kim H."/>
            <person name="Bae S."/>
            <person name="Joh K."/>
        </authorList>
    </citation>
    <scope>NUCLEOTIDE SEQUENCE</scope>
    <source>
        <strain evidence="1">HMF5335</strain>
    </source>
</reference>